<feature type="compositionally biased region" description="Low complexity" evidence="1">
    <location>
        <begin position="195"/>
        <end position="209"/>
    </location>
</feature>
<proteinExistence type="predicted"/>
<accession>A0A8J5X4H4</accession>
<evidence type="ECO:0000313" key="3">
    <source>
        <dbReference type="Proteomes" id="UP000751190"/>
    </source>
</evidence>
<dbReference type="OrthoDB" id="10659822at2759"/>
<organism evidence="2 3">
    <name type="scientific">Diacronema lutheri</name>
    <name type="common">Unicellular marine alga</name>
    <name type="synonym">Monochrysis lutheri</name>
    <dbReference type="NCBI Taxonomy" id="2081491"/>
    <lineage>
        <taxon>Eukaryota</taxon>
        <taxon>Haptista</taxon>
        <taxon>Haptophyta</taxon>
        <taxon>Pavlovophyceae</taxon>
        <taxon>Pavlovales</taxon>
        <taxon>Pavlovaceae</taxon>
        <taxon>Diacronema</taxon>
    </lineage>
</organism>
<dbReference type="Proteomes" id="UP000751190">
    <property type="component" value="Unassembled WGS sequence"/>
</dbReference>
<keyword evidence="3" id="KW-1185">Reference proteome</keyword>
<evidence type="ECO:0000256" key="1">
    <source>
        <dbReference type="SAM" id="MobiDB-lite"/>
    </source>
</evidence>
<name>A0A8J5X4H4_DIALT</name>
<sequence>MPKTPKSPRYAFERSPRLALPGRVRRAPTLLFEATTSETPTVMVTCPSWASTLSQVTDGSFAGRSTEDEVSDDDRGSNVSLEEPTSLDVDIEELDLQPHVRTRARHANRHSELSDADTQHDHEHDDAPAADSRQRNPFSRQPSRELPFLNGMGASSPRAGLGQPAPERLARRRSVELSPRGKAFARALTAAAADTAPPAPASMPAFEPATQPRGRLKSVGDRSAHRRHFIAAPLADDEPAPAPTQLSSILGNDIAAELEHGMEMMGVSPRAVHPLEDLTFKRLFALRGDGSLNEAEFEKVRTAYVAYQHPHLLS</sequence>
<protein>
    <submittedName>
        <fullName evidence="2">Uncharacterized protein</fullName>
    </submittedName>
</protein>
<reference evidence="2" key="1">
    <citation type="submission" date="2021-05" db="EMBL/GenBank/DDBJ databases">
        <title>The genome of the haptophyte Pavlova lutheri (Diacronema luteri, Pavlovales) - a model for lipid biosynthesis in eukaryotic algae.</title>
        <authorList>
            <person name="Hulatt C.J."/>
            <person name="Posewitz M.C."/>
        </authorList>
    </citation>
    <scope>NUCLEOTIDE SEQUENCE</scope>
    <source>
        <strain evidence="2">NIVA-4/92</strain>
    </source>
</reference>
<feature type="region of interest" description="Disordered" evidence="1">
    <location>
        <begin position="195"/>
        <end position="223"/>
    </location>
</feature>
<feature type="region of interest" description="Disordered" evidence="1">
    <location>
        <begin position="59"/>
        <end position="167"/>
    </location>
</feature>
<feature type="compositionally biased region" description="Basic and acidic residues" evidence="1">
    <location>
        <begin position="109"/>
        <end position="127"/>
    </location>
</feature>
<dbReference type="AlphaFoldDB" id="A0A8J5X4H4"/>
<gene>
    <name evidence="2" type="ORF">KFE25_010776</name>
</gene>
<evidence type="ECO:0000313" key="2">
    <source>
        <dbReference type="EMBL" id="KAG8460721.1"/>
    </source>
</evidence>
<dbReference type="EMBL" id="JAGTXO010000030">
    <property type="protein sequence ID" value="KAG8460721.1"/>
    <property type="molecule type" value="Genomic_DNA"/>
</dbReference>
<comment type="caution">
    <text evidence="2">The sequence shown here is derived from an EMBL/GenBank/DDBJ whole genome shotgun (WGS) entry which is preliminary data.</text>
</comment>